<feature type="transmembrane region" description="Helical" evidence="7">
    <location>
        <begin position="189"/>
        <end position="212"/>
    </location>
</feature>
<dbReference type="FunFam" id="1.20.1250.20:FF:000106">
    <property type="entry name" value="MFS transporter, putative"/>
    <property type="match status" value="1"/>
</dbReference>
<gene>
    <name evidence="9" type="ORF">NKR19_g7122</name>
</gene>
<feature type="domain" description="Major facilitator superfamily (MFS) profile" evidence="8">
    <location>
        <begin position="96"/>
        <end position="525"/>
    </location>
</feature>
<keyword evidence="4 7" id="KW-1133">Transmembrane helix</keyword>
<feature type="transmembrane region" description="Helical" evidence="7">
    <location>
        <begin position="371"/>
        <end position="389"/>
    </location>
</feature>
<dbReference type="SUPFAM" id="SSF103473">
    <property type="entry name" value="MFS general substrate transporter"/>
    <property type="match status" value="1"/>
</dbReference>
<keyword evidence="2" id="KW-0813">Transport</keyword>
<evidence type="ECO:0000256" key="1">
    <source>
        <dbReference type="ARBA" id="ARBA00004141"/>
    </source>
</evidence>
<feature type="transmembrane region" description="Helical" evidence="7">
    <location>
        <begin position="224"/>
        <end position="245"/>
    </location>
</feature>
<name>A0AA38RP99_9PEZI</name>
<evidence type="ECO:0000313" key="9">
    <source>
        <dbReference type="EMBL" id="KAJ9142833.1"/>
    </source>
</evidence>
<reference evidence="9" key="1">
    <citation type="submission" date="2022-07" db="EMBL/GenBank/DDBJ databases">
        <title>Fungi with potential for degradation of polypropylene.</title>
        <authorList>
            <person name="Gostincar C."/>
        </authorList>
    </citation>
    <scope>NUCLEOTIDE SEQUENCE</scope>
    <source>
        <strain evidence="9">EXF-13287</strain>
    </source>
</reference>
<dbReference type="InterPro" id="IPR036259">
    <property type="entry name" value="MFS_trans_sf"/>
</dbReference>
<dbReference type="PROSITE" id="PS50850">
    <property type="entry name" value="MFS"/>
    <property type="match status" value="1"/>
</dbReference>
<evidence type="ECO:0000256" key="5">
    <source>
        <dbReference type="ARBA" id="ARBA00023136"/>
    </source>
</evidence>
<feature type="region of interest" description="Disordered" evidence="6">
    <location>
        <begin position="1"/>
        <end position="39"/>
    </location>
</feature>
<feature type="transmembrane region" description="Helical" evidence="7">
    <location>
        <begin position="463"/>
        <end position="483"/>
    </location>
</feature>
<feature type="transmembrane region" description="Helical" evidence="7">
    <location>
        <begin position="401"/>
        <end position="420"/>
    </location>
</feature>
<feature type="transmembrane region" description="Helical" evidence="7">
    <location>
        <begin position="495"/>
        <end position="516"/>
    </location>
</feature>
<keyword evidence="3 7" id="KW-0812">Transmembrane</keyword>
<keyword evidence="10" id="KW-1185">Reference proteome</keyword>
<evidence type="ECO:0000256" key="2">
    <source>
        <dbReference type="ARBA" id="ARBA00022448"/>
    </source>
</evidence>
<dbReference type="Pfam" id="PF07690">
    <property type="entry name" value="MFS_1"/>
    <property type="match status" value="1"/>
</dbReference>
<evidence type="ECO:0000256" key="6">
    <source>
        <dbReference type="SAM" id="MobiDB-lite"/>
    </source>
</evidence>
<dbReference type="EMBL" id="JANBVN010000119">
    <property type="protein sequence ID" value="KAJ9142833.1"/>
    <property type="molecule type" value="Genomic_DNA"/>
</dbReference>
<dbReference type="Gene3D" id="1.20.1250.20">
    <property type="entry name" value="MFS general substrate transporter like domains"/>
    <property type="match status" value="1"/>
</dbReference>
<comment type="caution">
    <text evidence="9">The sequence shown here is derived from an EMBL/GenBank/DDBJ whole genome shotgun (WGS) entry which is preliminary data.</text>
</comment>
<feature type="transmembrane region" description="Helical" evidence="7">
    <location>
        <begin position="432"/>
        <end position="451"/>
    </location>
</feature>
<protein>
    <submittedName>
        <fullName evidence="9">MFS general substrate transporter</fullName>
    </submittedName>
</protein>
<evidence type="ECO:0000256" key="3">
    <source>
        <dbReference type="ARBA" id="ARBA00022692"/>
    </source>
</evidence>
<evidence type="ECO:0000259" key="8">
    <source>
        <dbReference type="PROSITE" id="PS50850"/>
    </source>
</evidence>
<dbReference type="GO" id="GO:0022857">
    <property type="term" value="F:transmembrane transporter activity"/>
    <property type="evidence" value="ECO:0007669"/>
    <property type="project" value="InterPro"/>
</dbReference>
<feature type="transmembrane region" description="Helical" evidence="7">
    <location>
        <begin position="257"/>
        <end position="279"/>
    </location>
</feature>
<sequence length="556" mass="63328">MASKNDLVEYTASPSQDLDNAGGAKISHGQGSSDLSSSDENGVVFEKNPFNDEAVAQHWAAVYEKSKYECRHVFDPSLTWSEEEEKRLIRKLDWRVCLWACVMFFALQVDRGNLAQAVSDNMLDDLDMNTNDYNYGNSVFRVAFLIAELPSQLVSKKIGPDRWIPMQVVLWSVVAMSQCALTGRSTFLATRVLLGLLEGGFIPDIVLWLSYFYTSRELPIRLSYFWTSLSVTGILTSLLAFALLHLRGINGWGGWRWLFLVEGLITFLVGLASFFLMPASAVQTKTWFRPKGWFTDREVAIVVNRVLRDDPSKGDMNNRQAITPKRLWEAMKDYDLWPLYIIGVLAFIPQSPPTTYITLTLRNLGFDPFKTNLLTIPYNVFHIINLILLTRLSEALNERTLVSMLQPLWTLPCLIALRWWPGTATDKWGTYALVTVLTSYPYAHAILVGWASKNSNNVGARSVSAALYNMSVQLSSIASAYIYEDHDKPKYRKGNQTLVIINFVVIGVFLLTKAYYMWRNRQREKVWAAMTEQEKNDYISSTKLSGSRRLDFRFAH</sequence>
<dbReference type="PANTHER" id="PTHR43791:SF29">
    <property type="entry name" value="MAJOR FACILITATOR SUPERFAMILY (MFS) PROFILE DOMAIN-CONTAINING PROTEIN"/>
    <property type="match status" value="1"/>
</dbReference>
<dbReference type="InterPro" id="IPR011701">
    <property type="entry name" value="MFS"/>
</dbReference>
<proteinExistence type="predicted"/>
<accession>A0AA38RP99</accession>
<organism evidence="9 10">
    <name type="scientific">Coniochaeta hoffmannii</name>
    <dbReference type="NCBI Taxonomy" id="91930"/>
    <lineage>
        <taxon>Eukaryota</taxon>
        <taxon>Fungi</taxon>
        <taxon>Dikarya</taxon>
        <taxon>Ascomycota</taxon>
        <taxon>Pezizomycotina</taxon>
        <taxon>Sordariomycetes</taxon>
        <taxon>Sordariomycetidae</taxon>
        <taxon>Coniochaetales</taxon>
        <taxon>Coniochaetaceae</taxon>
        <taxon>Coniochaeta</taxon>
    </lineage>
</organism>
<dbReference type="GO" id="GO:0016020">
    <property type="term" value="C:membrane"/>
    <property type="evidence" value="ECO:0007669"/>
    <property type="project" value="UniProtKB-SubCell"/>
</dbReference>
<evidence type="ECO:0000313" key="10">
    <source>
        <dbReference type="Proteomes" id="UP001174691"/>
    </source>
</evidence>
<comment type="subcellular location">
    <subcellularLocation>
        <location evidence="1">Membrane</location>
        <topology evidence="1">Multi-pass membrane protein</topology>
    </subcellularLocation>
</comment>
<evidence type="ECO:0000256" key="7">
    <source>
        <dbReference type="SAM" id="Phobius"/>
    </source>
</evidence>
<dbReference type="InterPro" id="IPR020846">
    <property type="entry name" value="MFS_dom"/>
</dbReference>
<evidence type="ECO:0000256" key="4">
    <source>
        <dbReference type="ARBA" id="ARBA00022989"/>
    </source>
</evidence>
<feature type="transmembrane region" description="Helical" evidence="7">
    <location>
        <begin position="334"/>
        <end position="351"/>
    </location>
</feature>
<keyword evidence="5 7" id="KW-0472">Membrane</keyword>
<dbReference type="Proteomes" id="UP001174691">
    <property type="component" value="Unassembled WGS sequence"/>
</dbReference>
<dbReference type="PANTHER" id="PTHR43791">
    <property type="entry name" value="PERMEASE-RELATED"/>
    <property type="match status" value="1"/>
</dbReference>
<dbReference type="AlphaFoldDB" id="A0AA38RP99"/>
<dbReference type="FunFam" id="1.20.1250.20:FF:000247">
    <property type="entry name" value="MFS general substrate transporter"/>
    <property type="match status" value="1"/>
</dbReference>